<proteinExistence type="predicted"/>
<name>A0ABU6U6B7_9FABA</name>
<evidence type="ECO:0000313" key="3">
    <source>
        <dbReference type="Proteomes" id="UP001341840"/>
    </source>
</evidence>
<dbReference type="Proteomes" id="UP001341840">
    <property type="component" value="Unassembled WGS sequence"/>
</dbReference>
<protein>
    <submittedName>
        <fullName evidence="2">Uncharacterized protein</fullName>
    </submittedName>
</protein>
<reference evidence="2 3" key="1">
    <citation type="journal article" date="2023" name="Plants (Basel)">
        <title>Bridging the Gap: Combining Genomics and Transcriptomics Approaches to Understand Stylosanthes scabra, an Orphan Legume from the Brazilian Caatinga.</title>
        <authorList>
            <person name="Ferreira-Neto J.R.C."/>
            <person name="da Silva M.D."/>
            <person name="Binneck E."/>
            <person name="de Melo N.F."/>
            <person name="da Silva R.H."/>
            <person name="de Melo A.L.T.M."/>
            <person name="Pandolfi V."/>
            <person name="Bustamante F.O."/>
            <person name="Brasileiro-Vidal A.C."/>
            <person name="Benko-Iseppon A.M."/>
        </authorList>
    </citation>
    <scope>NUCLEOTIDE SEQUENCE [LARGE SCALE GENOMIC DNA]</scope>
    <source>
        <tissue evidence="2">Leaves</tissue>
    </source>
</reference>
<dbReference type="EMBL" id="JASCZI010120875">
    <property type="protein sequence ID" value="MED6156666.1"/>
    <property type="molecule type" value="Genomic_DNA"/>
</dbReference>
<evidence type="ECO:0000256" key="1">
    <source>
        <dbReference type="SAM" id="MobiDB-lite"/>
    </source>
</evidence>
<gene>
    <name evidence="2" type="ORF">PIB30_016403</name>
</gene>
<evidence type="ECO:0000313" key="2">
    <source>
        <dbReference type="EMBL" id="MED6156666.1"/>
    </source>
</evidence>
<accession>A0ABU6U6B7</accession>
<feature type="region of interest" description="Disordered" evidence="1">
    <location>
        <begin position="171"/>
        <end position="191"/>
    </location>
</feature>
<keyword evidence="3" id="KW-1185">Reference proteome</keyword>
<organism evidence="2 3">
    <name type="scientific">Stylosanthes scabra</name>
    <dbReference type="NCBI Taxonomy" id="79078"/>
    <lineage>
        <taxon>Eukaryota</taxon>
        <taxon>Viridiplantae</taxon>
        <taxon>Streptophyta</taxon>
        <taxon>Embryophyta</taxon>
        <taxon>Tracheophyta</taxon>
        <taxon>Spermatophyta</taxon>
        <taxon>Magnoliopsida</taxon>
        <taxon>eudicotyledons</taxon>
        <taxon>Gunneridae</taxon>
        <taxon>Pentapetalae</taxon>
        <taxon>rosids</taxon>
        <taxon>fabids</taxon>
        <taxon>Fabales</taxon>
        <taxon>Fabaceae</taxon>
        <taxon>Papilionoideae</taxon>
        <taxon>50 kb inversion clade</taxon>
        <taxon>dalbergioids sensu lato</taxon>
        <taxon>Dalbergieae</taxon>
        <taxon>Pterocarpus clade</taxon>
        <taxon>Stylosanthes</taxon>
    </lineage>
</organism>
<sequence>MVAPTLEEIVVADRDMMYRLDNISDVAHNVNTHSVRGIISVHRQLAMPLRPRVLPYVKPARLLPMARLSDYWLRVDEPLISAFIERSGSEWVPLGLRDAYAGWFKDMFGQMPSNPERNACTVTCGWLKHTFGVLPDDASKDLVAKHARAYIMMLLSTALLGIRLQPGFTSGGSPSSIASTTSGNTVGDLQF</sequence>
<comment type="caution">
    <text evidence="2">The sequence shown here is derived from an EMBL/GenBank/DDBJ whole genome shotgun (WGS) entry which is preliminary data.</text>
</comment>